<comment type="caution">
    <text evidence="2">The sequence shown here is derived from an EMBL/GenBank/DDBJ whole genome shotgun (WGS) entry which is preliminary data.</text>
</comment>
<organism evidence="2 3">
    <name type="scientific">Mikania micrantha</name>
    <name type="common">bitter vine</name>
    <dbReference type="NCBI Taxonomy" id="192012"/>
    <lineage>
        <taxon>Eukaryota</taxon>
        <taxon>Viridiplantae</taxon>
        <taxon>Streptophyta</taxon>
        <taxon>Embryophyta</taxon>
        <taxon>Tracheophyta</taxon>
        <taxon>Spermatophyta</taxon>
        <taxon>Magnoliopsida</taxon>
        <taxon>eudicotyledons</taxon>
        <taxon>Gunneridae</taxon>
        <taxon>Pentapetalae</taxon>
        <taxon>asterids</taxon>
        <taxon>campanulids</taxon>
        <taxon>Asterales</taxon>
        <taxon>Asteraceae</taxon>
        <taxon>Asteroideae</taxon>
        <taxon>Heliantheae alliance</taxon>
        <taxon>Eupatorieae</taxon>
        <taxon>Mikania</taxon>
    </lineage>
</organism>
<evidence type="ECO:0000313" key="2">
    <source>
        <dbReference type="EMBL" id="KAD7117448.1"/>
    </source>
</evidence>
<dbReference type="PANTHER" id="PTHR33785:SF12">
    <property type="entry name" value="DUF1685 FAMILY PROTEIN"/>
    <property type="match status" value="1"/>
</dbReference>
<protein>
    <recommendedName>
        <fullName evidence="4">DUF1685 domain-containing protein</fullName>
    </recommendedName>
</protein>
<reference evidence="2 3" key="1">
    <citation type="submission" date="2019-05" db="EMBL/GenBank/DDBJ databases">
        <title>Mikania micrantha, genome provides insights into the molecular mechanism of rapid growth.</title>
        <authorList>
            <person name="Liu B."/>
        </authorList>
    </citation>
    <scope>NUCLEOTIDE SEQUENCE [LARGE SCALE GENOMIC DNA]</scope>
    <source>
        <strain evidence="2">NLD-2019</strain>
        <tissue evidence="2">Leaf</tissue>
    </source>
</reference>
<feature type="compositionally biased region" description="Polar residues" evidence="1">
    <location>
        <begin position="38"/>
        <end position="47"/>
    </location>
</feature>
<evidence type="ECO:0008006" key="4">
    <source>
        <dbReference type="Google" id="ProtNLM"/>
    </source>
</evidence>
<dbReference type="Proteomes" id="UP000326396">
    <property type="component" value="Linkage Group LG10"/>
</dbReference>
<dbReference type="AlphaFoldDB" id="A0A5N6PXC7"/>
<name>A0A5N6PXC7_9ASTR</name>
<evidence type="ECO:0000313" key="3">
    <source>
        <dbReference type="Proteomes" id="UP000326396"/>
    </source>
</evidence>
<feature type="region of interest" description="Disordered" evidence="1">
    <location>
        <begin position="23"/>
        <end position="47"/>
    </location>
</feature>
<sequence>MAADAQLLFDLFDSYWFSHQILKKTPNPPPQSPKNEESAAQTSQNLDFSAAKPINTTCYSDQQFISSPNSVLSLQTPNTKAEELEEIENKLPATEKKSGGKGILRRRRRRKGLVRSRSKSLSELEFEELKGFMDLGYRFSEEDKDSSLVWMIPGLQRLGKDEEEEVHSYGNVSRPYLSEAWGDLEKMKEEASRLMRIPAPAGNESDMKLQIRFWAHSVASVVR</sequence>
<keyword evidence="3" id="KW-1185">Reference proteome</keyword>
<proteinExistence type="predicted"/>
<feature type="region of interest" description="Disordered" evidence="1">
    <location>
        <begin position="87"/>
        <end position="109"/>
    </location>
</feature>
<gene>
    <name evidence="2" type="ORF">E3N88_04716</name>
</gene>
<evidence type="ECO:0000256" key="1">
    <source>
        <dbReference type="SAM" id="MobiDB-lite"/>
    </source>
</evidence>
<dbReference type="EMBL" id="SZYD01000002">
    <property type="protein sequence ID" value="KAD7117448.1"/>
    <property type="molecule type" value="Genomic_DNA"/>
</dbReference>
<dbReference type="PANTHER" id="PTHR33785">
    <property type="entry name" value="OS06G0550800 PROTEIN"/>
    <property type="match status" value="1"/>
</dbReference>
<dbReference type="OrthoDB" id="1911878at2759"/>
<feature type="compositionally biased region" description="Basic and acidic residues" evidence="1">
    <location>
        <begin position="87"/>
        <end position="98"/>
    </location>
</feature>
<accession>A0A5N6PXC7</accession>